<evidence type="ECO:0000256" key="11">
    <source>
        <dbReference type="ARBA" id="ARBA00023136"/>
    </source>
</evidence>
<keyword evidence="5" id="KW-0349">Heme</keyword>
<dbReference type="AlphaFoldDB" id="A0A150HKX0"/>
<evidence type="ECO:0000256" key="13">
    <source>
        <dbReference type="SAM" id="Phobius"/>
    </source>
</evidence>
<evidence type="ECO:0000256" key="5">
    <source>
        <dbReference type="ARBA" id="ARBA00022617"/>
    </source>
</evidence>
<keyword evidence="7" id="KW-0479">Metal-binding</keyword>
<dbReference type="RefSeq" id="WP_061519466.1">
    <property type="nucleotide sequence ID" value="NZ_JRUE01000219.1"/>
</dbReference>
<keyword evidence="8" id="KW-0249">Electron transport</keyword>
<keyword evidence="4" id="KW-1003">Cell membrane</keyword>
<dbReference type="InterPro" id="IPR011577">
    <property type="entry name" value="Cyt_b561_bac/Ni-Hgenase"/>
</dbReference>
<evidence type="ECO:0000256" key="8">
    <source>
        <dbReference type="ARBA" id="ARBA00022982"/>
    </source>
</evidence>
<feature type="transmembrane region" description="Helical" evidence="13">
    <location>
        <begin position="133"/>
        <end position="156"/>
    </location>
</feature>
<keyword evidence="10" id="KW-0408">Iron</keyword>
<keyword evidence="6 13" id="KW-0812">Transmembrane</keyword>
<feature type="domain" description="Cytochrome b561 bacterial/Ni-hydrogenase" evidence="14">
    <location>
        <begin position="4"/>
        <end position="165"/>
    </location>
</feature>
<keyword evidence="3" id="KW-0813">Transport</keyword>
<evidence type="ECO:0000313" key="16">
    <source>
        <dbReference type="Proteomes" id="UP000075680"/>
    </source>
</evidence>
<evidence type="ECO:0000256" key="10">
    <source>
        <dbReference type="ARBA" id="ARBA00023004"/>
    </source>
</evidence>
<dbReference type="GO" id="GO:0046872">
    <property type="term" value="F:metal ion binding"/>
    <property type="evidence" value="ECO:0007669"/>
    <property type="project" value="UniProtKB-KW"/>
</dbReference>
<dbReference type="GO" id="GO:0005886">
    <property type="term" value="C:plasma membrane"/>
    <property type="evidence" value="ECO:0007669"/>
    <property type="project" value="UniProtKB-SubCell"/>
</dbReference>
<organism evidence="15 16">
    <name type="scientific">Acinetobacter venetianus</name>
    <dbReference type="NCBI Taxonomy" id="52133"/>
    <lineage>
        <taxon>Bacteria</taxon>
        <taxon>Pseudomonadati</taxon>
        <taxon>Pseudomonadota</taxon>
        <taxon>Gammaproteobacteria</taxon>
        <taxon>Moraxellales</taxon>
        <taxon>Moraxellaceae</taxon>
        <taxon>Acinetobacter</taxon>
    </lineage>
</organism>
<dbReference type="InterPro" id="IPR016174">
    <property type="entry name" value="Di-haem_cyt_TM"/>
</dbReference>
<keyword evidence="9 13" id="KW-1133">Transmembrane helix</keyword>
<evidence type="ECO:0000256" key="4">
    <source>
        <dbReference type="ARBA" id="ARBA00022475"/>
    </source>
</evidence>
<comment type="caution">
    <text evidence="15">The sequence shown here is derived from an EMBL/GenBank/DDBJ whole genome shotgun (WGS) entry which is preliminary data.</text>
</comment>
<evidence type="ECO:0000259" key="14">
    <source>
        <dbReference type="Pfam" id="PF01292"/>
    </source>
</evidence>
<evidence type="ECO:0000256" key="3">
    <source>
        <dbReference type="ARBA" id="ARBA00022448"/>
    </source>
</evidence>
<accession>A0A150HKX0</accession>
<comment type="cofactor">
    <cofactor evidence="1">
        <name>heme b</name>
        <dbReference type="ChEBI" id="CHEBI:60344"/>
    </cofactor>
</comment>
<evidence type="ECO:0000256" key="9">
    <source>
        <dbReference type="ARBA" id="ARBA00022989"/>
    </source>
</evidence>
<dbReference type="PANTHER" id="PTHR30529">
    <property type="entry name" value="CYTOCHROME B561"/>
    <property type="match status" value="1"/>
</dbReference>
<dbReference type="GO" id="GO:0020037">
    <property type="term" value="F:heme binding"/>
    <property type="evidence" value="ECO:0007669"/>
    <property type="project" value="TreeGrafter"/>
</dbReference>
<dbReference type="SUPFAM" id="SSF81342">
    <property type="entry name" value="Transmembrane di-heme cytochromes"/>
    <property type="match status" value="1"/>
</dbReference>
<dbReference type="EMBL" id="JRUE01000219">
    <property type="protein sequence ID" value="KXZ65297.1"/>
    <property type="molecule type" value="Genomic_DNA"/>
</dbReference>
<reference evidence="15 16" key="1">
    <citation type="journal article" date="2016" name="Sci. Rep.">
        <title>Genomic and phenotypic characterization of the species Acinetobacter venetianus.</title>
        <authorList>
            <person name="Fondi M."/>
            <person name="Maida I."/>
            <person name="Perrin E."/>
            <person name="Orlandini V."/>
            <person name="La Torre L."/>
            <person name="Bosi E."/>
            <person name="Negroni A."/>
            <person name="Zanaroli G."/>
            <person name="Fava F."/>
            <person name="Decorosi F."/>
            <person name="Giovannetti L."/>
            <person name="Viti C."/>
            <person name="Vaneechoutte M."/>
            <person name="Dijkshoorn L."/>
            <person name="Fani R."/>
        </authorList>
    </citation>
    <scope>NUCLEOTIDE SEQUENCE [LARGE SCALE GENOMIC DNA]</scope>
    <source>
        <strain evidence="15 16">LUH5627</strain>
    </source>
</reference>
<comment type="subcellular location">
    <subcellularLocation>
        <location evidence="2">Cell membrane</location>
        <topology evidence="2">Multi-pass membrane protein</topology>
    </subcellularLocation>
</comment>
<dbReference type="Pfam" id="PF01292">
    <property type="entry name" value="Ni_hydr_CYTB"/>
    <property type="match status" value="1"/>
</dbReference>
<evidence type="ECO:0000256" key="7">
    <source>
        <dbReference type="ARBA" id="ARBA00022723"/>
    </source>
</evidence>
<dbReference type="GO" id="GO:0022904">
    <property type="term" value="P:respiratory electron transport chain"/>
    <property type="evidence" value="ECO:0007669"/>
    <property type="project" value="InterPro"/>
</dbReference>
<gene>
    <name evidence="15" type="ORF">AVENLUH5627_02846</name>
</gene>
<sequence length="170" mass="19407">MENNYPKPIIILHWLTLCLVLIAYFSSGNPLHDKIWGQVHVMSGLLVFAISIARVTTVYCYRTQLPHNKIISRYQEKLFKLVRLVLYLSLFVVPVMGWLALSSMTTQFDLYSMQLPLARLTTSNHLIGEAHQFLGNMFIFFVGLHAAAALAHHFIFKDGVLKSMLAKNDK</sequence>
<feature type="transmembrane region" description="Helical" evidence="13">
    <location>
        <begin position="81"/>
        <end position="101"/>
    </location>
</feature>
<evidence type="ECO:0000256" key="2">
    <source>
        <dbReference type="ARBA" id="ARBA00004651"/>
    </source>
</evidence>
<feature type="transmembrane region" description="Helical" evidence="13">
    <location>
        <begin position="39"/>
        <end position="61"/>
    </location>
</feature>
<protein>
    <recommendedName>
        <fullName evidence="14">Cytochrome b561 bacterial/Ni-hydrogenase domain-containing protein</fullName>
    </recommendedName>
</protein>
<evidence type="ECO:0000256" key="12">
    <source>
        <dbReference type="ARBA" id="ARBA00037975"/>
    </source>
</evidence>
<dbReference type="InterPro" id="IPR052168">
    <property type="entry name" value="Cytochrome_b561_oxidase"/>
</dbReference>
<name>A0A150HKX0_9GAMM</name>
<comment type="similarity">
    <text evidence="12">Belongs to the cytochrome b561 family.</text>
</comment>
<feature type="transmembrane region" description="Helical" evidence="13">
    <location>
        <begin position="9"/>
        <end position="27"/>
    </location>
</feature>
<dbReference type="PANTHER" id="PTHR30529:SF3">
    <property type="entry name" value="CYTOCHROME B561 HOMOLOG 1"/>
    <property type="match status" value="1"/>
</dbReference>
<evidence type="ECO:0000313" key="15">
    <source>
        <dbReference type="EMBL" id="KXZ65297.1"/>
    </source>
</evidence>
<dbReference type="PATRIC" id="fig|52133.18.peg.2917"/>
<dbReference type="Proteomes" id="UP000075680">
    <property type="component" value="Unassembled WGS sequence"/>
</dbReference>
<dbReference type="GO" id="GO:0009055">
    <property type="term" value="F:electron transfer activity"/>
    <property type="evidence" value="ECO:0007669"/>
    <property type="project" value="InterPro"/>
</dbReference>
<evidence type="ECO:0000256" key="6">
    <source>
        <dbReference type="ARBA" id="ARBA00022692"/>
    </source>
</evidence>
<proteinExistence type="inferred from homology"/>
<keyword evidence="11 13" id="KW-0472">Membrane</keyword>
<evidence type="ECO:0000256" key="1">
    <source>
        <dbReference type="ARBA" id="ARBA00001970"/>
    </source>
</evidence>